<accession>A0A9N9J6M9</accession>
<feature type="compositionally biased region" description="Low complexity" evidence="1">
    <location>
        <begin position="23"/>
        <end position="33"/>
    </location>
</feature>
<organism evidence="2 3">
    <name type="scientific">Racocetra fulgida</name>
    <dbReference type="NCBI Taxonomy" id="60492"/>
    <lineage>
        <taxon>Eukaryota</taxon>
        <taxon>Fungi</taxon>
        <taxon>Fungi incertae sedis</taxon>
        <taxon>Mucoromycota</taxon>
        <taxon>Glomeromycotina</taxon>
        <taxon>Glomeromycetes</taxon>
        <taxon>Diversisporales</taxon>
        <taxon>Gigasporaceae</taxon>
        <taxon>Racocetra</taxon>
    </lineage>
</organism>
<dbReference type="AlphaFoldDB" id="A0A9N9J6M9"/>
<feature type="region of interest" description="Disordered" evidence="1">
    <location>
        <begin position="1"/>
        <end position="47"/>
    </location>
</feature>
<feature type="compositionally biased region" description="Polar residues" evidence="1">
    <location>
        <begin position="1"/>
        <end position="22"/>
    </location>
</feature>
<comment type="caution">
    <text evidence="2">The sequence shown here is derived from an EMBL/GenBank/DDBJ whole genome shotgun (WGS) entry which is preliminary data.</text>
</comment>
<proteinExistence type="predicted"/>
<evidence type="ECO:0000313" key="3">
    <source>
        <dbReference type="Proteomes" id="UP000789396"/>
    </source>
</evidence>
<sequence length="47" mass="4983">MSQASYTDTSCEEMSTSDTPIASQASYSSSENSIRACYSSSESSTRA</sequence>
<dbReference type="EMBL" id="CAJVPZ010043819">
    <property type="protein sequence ID" value="CAG8766404.1"/>
    <property type="molecule type" value="Genomic_DNA"/>
</dbReference>
<reference evidence="2" key="1">
    <citation type="submission" date="2021-06" db="EMBL/GenBank/DDBJ databases">
        <authorList>
            <person name="Kallberg Y."/>
            <person name="Tangrot J."/>
            <person name="Rosling A."/>
        </authorList>
    </citation>
    <scope>NUCLEOTIDE SEQUENCE</scope>
    <source>
        <strain evidence="2">IN212</strain>
    </source>
</reference>
<dbReference type="Proteomes" id="UP000789396">
    <property type="component" value="Unassembled WGS sequence"/>
</dbReference>
<keyword evidence="3" id="KW-1185">Reference proteome</keyword>
<protein>
    <submittedName>
        <fullName evidence="2">53_t:CDS:1</fullName>
    </submittedName>
</protein>
<name>A0A9N9J6M9_9GLOM</name>
<feature type="non-terminal residue" evidence="2">
    <location>
        <position position="47"/>
    </location>
</feature>
<evidence type="ECO:0000256" key="1">
    <source>
        <dbReference type="SAM" id="MobiDB-lite"/>
    </source>
</evidence>
<feature type="compositionally biased region" description="Polar residues" evidence="1">
    <location>
        <begin position="38"/>
        <end position="47"/>
    </location>
</feature>
<evidence type="ECO:0000313" key="2">
    <source>
        <dbReference type="EMBL" id="CAG8766404.1"/>
    </source>
</evidence>
<gene>
    <name evidence="2" type="ORF">RFULGI_LOCUS14724</name>
</gene>